<evidence type="ECO:0000313" key="1">
    <source>
        <dbReference type="EMBL" id="KAA9012402.1"/>
    </source>
</evidence>
<accession>A0A5J5GYD3</accession>
<organism evidence="1 2">
    <name type="scientific">Niallia endozanthoxylica</name>
    <dbReference type="NCBI Taxonomy" id="2036016"/>
    <lineage>
        <taxon>Bacteria</taxon>
        <taxon>Bacillati</taxon>
        <taxon>Bacillota</taxon>
        <taxon>Bacilli</taxon>
        <taxon>Bacillales</taxon>
        <taxon>Bacillaceae</taxon>
        <taxon>Niallia</taxon>
    </lineage>
</organism>
<protein>
    <submittedName>
        <fullName evidence="1">ATP-binding protein</fullName>
    </submittedName>
</protein>
<name>A0A5J5GYD3_9BACI</name>
<dbReference type="AlphaFoldDB" id="A0A5J5GYD3"/>
<reference evidence="1 2" key="1">
    <citation type="submission" date="2019-09" db="EMBL/GenBank/DDBJ databases">
        <title>Whole genome sequences of isolates from the Mars Exploration Rovers.</title>
        <authorList>
            <person name="Seuylemezian A."/>
            <person name="Vaishampayan P."/>
        </authorList>
    </citation>
    <scope>NUCLEOTIDE SEQUENCE [LARGE SCALE GENOMIC DNA]</scope>
    <source>
        <strain evidence="1 2">MER_TA_151</strain>
    </source>
</reference>
<keyword evidence="1" id="KW-0067">ATP-binding</keyword>
<keyword evidence="1" id="KW-0547">Nucleotide-binding</keyword>
<keyword evidence="2" id="KW-1185">Reference proteome</keyword>
<dbReference type="OrthoDB" id="5413799at2"/>
<dbReference type="SUPFAM" id="SSF52540">
    <property type="entry name" value="P-loop containing nucleoside triphosphate hydrolases"/>
    <property type="match status" value="1"/>
</dbReference>
<sequence>MRVSCKNGLKAGAIQKKVSTENIGGISLPKLPMGKTPKRTNLSDYIILLYGHPKVGKSTLASQMDNPLFIATEAGLNSLEVYQVPVKTWPEFLEICAAIDKEKHQFKTIVIDTITNLFKFCSAYVCQKNGIAHESELGFGKGWHLVKEEFFRAITKLSLLPLGLVFICHADIVEVKTRTITINRQVPNLPKQAYELITTMSDFIFLCDMEDKAAERFIRTKPSESWVAGDRTGRLPNELPMNYIEIQKALDNAMKNEGGII</sequence>
<dbReference type="Proteomes" id="UP000326671">
    <property type="component" value="Unassembled WGS sequence"/>
</dbReference>
<dbReference type="Pfam" id="PF13479">
    <property type="entry name" value="AAA_24"/>
    <property type="match status" value="1"/>
</dbReference>
<gene>
    <name evidence="1" type="ORF">F4V44_25750</name>
</gene>
<proteinExistence type="predicted"/>
<comment type="caution">
    <text evidence="1">The sequence shown here is derived from an EMBL/GenBank/DDBJ whole genome shotgun (WGS) entry which is preliminary data.</text>
</comment>
<evidence type="ECO:0000313" key="2">
    <source>
        <dbReference type="Proteomes" id="UP000326671"/>
    </source>
</evidence>
<dbReference type="InterPro" id="IPR027417">
    <property type="entry name" value="P-loop_NTPase"/>
</dbReference>
<dbReference type="EMBL" id="VYKL01000061">
    <property type="protein sequence ID" value="KAA9012402.1"/>
    <property type="molecule type" value="Genomic_DNA"/>
</dbReference>
<dbReference type="GO" id="GO:0005524">
    <property type="term" value="F:ATP binding"/>
    <property type="evidence" value="ECO:0007669"/>
    <property type="project" value="UniProtKB-KW"/>
</dbReference>